<gene>
    <name evidence="1" type="ORF">METZ01_LOCUS338817</name>
</gene>
<protein>
    <recommendedName>
        <fullName evidence="2">Glycosyltransferase subfamily 4-like N-terminal domain-containing protein</fullName>
    </recommendedName>
</protein>
<feature type="non-terminal residue" evidence="1">
    <location>
        <position position="1"/>
    </location>
</feature>
<feature type="non-terminal residue" evidence="1">
    <location>
        <position position="197"/>
    </location>
</feature>
<sequence length="197" mass="21648">VKISLITPAGKQLKNGNRTTAMRWARLLRRVGHQVHVTNDYDGRAVDLLIALHAWHSAKAVQRYRCQAPKGPLVVGLGGTDVNTFLKTDRQITLNTMKAADALICLHDLVGEALPPALSGRLNVVRQSATPLSATRIPSKRHFDICVIGHLRDEKDPFRAALAARQMPDNSSLRVIHLGKATTAEFAKRAAKEMARN</sequence>
<evidence type="ECO:0008006" key="2">
    <source>
        <dbReference type="Google" id="ProtNLM"/>
    </source>
</evidence>
<evidence type="ECO:0000313" key="1">
    <source>
        <dbReference type="EMBL" id="SVC85963.1"/>
    </source>
</evidence>
<accession>A0A382QKA6</accession>
<reference evidence="1" key="1">
    <citation type="submission" date="2018-05" db="EMBL/GenBank/DDBJ databases">
        <authorList>
            <person name="Lanie J.A."/>
            <person name="Ng W.-L."/>
            <person name="Kazmierczak K.M."/>
            <person name="Andrzejewski T.M."/>
            <person name="Davidsen T.M."/>
            <person name="Wayne K.J."/>
            <person name="Tettelin H."/>
            <person name="Glass J.I."/>
            <person name="Rusch D."/>
            <person name="Podicherti R."/>
            <person name="Tsui H.-C.T."/>
            <person name="Winkler M.E."/>
        </authorList>
    </citation>
    <scope>NUCLEOTIDE SEQUENCE</scope>
</reference>
<dbReference type="AlphaFoldDB" id="A0A382QKA6"/>
<dbReference type="SUPFAM" id="SSF53756">
    <property type="entry name" value="UDP-Glycosyltransferase/glycogen phosphorylase"/>
    <property type="match status" value="1"/>
</dbReference>
<proteinExistence type="predicted"/>
<name>A0A382QKA6_9ZZZZ</name>
<dbReference type="EMBL" id="UINC01115150">
    <property type="protein sequence ID" value="SVC85963.1"/>
    <property type="molecule type" value="Genomic_DNA"/>
</dbReference>
<organism evidence="1">
    <name type="scientific">marine metagenome</name>
    <dbReference type="NCBI Taxonomy" id="408172"/>
    <lineage>
        <taxon>unclassified sequences</taxon>
        <taxon>metagenomes</taxon>
        <taxon>ecological metagenomes</taxon>
    </lineage>
</organism>